<proteinExistence type="predicted"/>
<accession>A0A6L5X7W9</accession>
<comment type="caution">
    <text evidence="2">The sequence shown here is derived from an EMBL/GenBank/DDBJ whole genome shotgun (WGS) entry which is preliminary data.</text>
</comment>
<feature type="transmembrane region" description="Helical" evidence="1">
    <location>
        <begin position="6"/>
        <end position="23"/>
    </location>
</feature>
<dbReference type="AlphaFoldDB" id="A0A6L5X7W9"/>
<evidence type="ECO:0000313" key="2">
    <source>
        <dbReference type="EMBL" id="MSS14512.1"/>
    </source>
</evidence>
<dbReference type="EMBL" id="VULZ01000004">
    <property type="protein sequence ID" value="MSS14512.1"/>
    <property type="molecule type" value="Genomic_DNA"/>
</dbReference>
<dbReference type="Gene3D" id="3.20.20.370">
    <property type="entry name" value="Glycoside hydrolase/deacetylase"/>
    <property type="match status" value="1"/>
</dbReference>
<dbReference type="GO" id="GO:0005975">
    <property type="term" value="P:carbohydrate metabolic process"/>
    <property type="evidence" value="ECO:0007669"/>
    <property type="project" value="InterPro"/>
</dbReference>
<organism evidence="2 3">
    <name type="scientific">Porcincola intestinalis</name>
    <dbReference type="NCBI Taxonomy" id="2606632"/>
    <lineage>
        <taxon>Bacteria</taxon>
        <taxon>Bacillati</taxon>
        <taxon>Bacillota</taxon>
        <taxon>Clostridia</taxon>
        <taxon>Lachnospirales</taxon>
        <taxon>Lachnospiraceae</taxon>
        <taxon>Porcincola</taxon>
    </lineage>
</organism>
<keyword evidence="3" id="KW-1185">Reference proteome</keyword>
<protein>
    <submittedName>
        <fullName evidence="2">Polysaccharide deacetylase</fullName>
    </submittedName>
</protein>
<evidence type="ECO:0000313" key="3">
    <source>
        <dbReference type="Proteomes" id="UP000481852"/>
    </source>
</evidence>
<dbReference type="Proteomes" id="UP000481852">
    <property type="component" value="Unassembled WGS sequence"/>
</dbReference>
<reference evidence="2 3" key="1">
    <citation type="submission" date="2019-08" db="EMBL/GenBank/DDBJ databases">
        <title>In-depth cultivation of the pig gut microbiome towards novel bacterial diversity and tailored functional studies.</title>
        <authorList>
            <person name="Wylensek D."/>
            <person name="Hitch T.C.A."/>
            <person name="Clavel T."/>
        </authorList>
    </citation>
    <scope>NUCLEOTIDE SEQUENCE [LARGE SCALE GENOMIC DNA]</scope>
    <source>
        <strain evidence="2 3">Oil+RF-744-WCA-WT-11</strain>
    </source>
</reference>
<keyword evidence="1" id="KW-1133">Transmembrane helix</keyword>
<dbReference type="SUPFAM" id="SSF88713">
    <property type="entry name" value="Glycoside hydrolase/deacetylase"/>
    <property type="match status" value="1"/>
</dbReference>
<keyword evidence="1" id="KW-0472">Membrane</keyword>
<gene>
    <name evidence="2" type="ORF">FYJ35_05555</name>
</gene>
<keyword evidence="1" id="KW-0812">Transmembrane</keyword>
<dbReference type="InterPro" id="IPR011330">
    <property type="entry name" value="Glyco_hydro/deAcase_b/a-brl"/>
</dbReference>
<sequence length="457" mass="51496">MLLRSMIALLIVILALLAGLLIYETRKMKTYSNPYAKALEEKQAAAAKEESSAGSDSDLEGVKAQANLLATQYDYDGAVNLLKSQKDFGKNDQLKALANSYEKTKSSCQPYPIDQITHVFFHSLVVNDAKAFDSDATAAGYNQVMTTISEFNGIIQQMYDKGYVMVSLHDMCEVADDGTVSKKEILLPPGKKPFVLSQDDCSYYHYMKDDGFPQKLVVTEEGKVKNSLLQDDGTVSIGDYDVVPLIDTFVEQHPDFSYHGRKGILALTGYEGVLGYRTDEVYKTRDPARVTEYQQEFFDENPDFDYDKDCADAKAVADAMKAEGWEFASHTWGHIAPLQYSLDAVKQDTERWLNNVAPIVGDTDVLIFAFGADIGDWHPYTHDNAYFDYLKSKKFSIYCNVDGSVKSWVQFGPDYMRQARRNLDGYRMYYNPDLLSDLFDVKSVWDSNRPTPVPKMG</sequence>
<evidence type="ECO:0000256" key="1">
    <source>
        <dbReference type="SAM" id="Phobius"/>
    </source>
</evidence>
<name>A0A6L5X7W9_9FIRM</name>